<keyword evidence="3" id="KW-1185">Reference proteome</keyword>
<dbReference type="eggNOG" id="COG3662">
    <property type="taxonomic scope" value="Bacteria"/>
</dbReference>
<dbReference type="InterPro" id="IPR018713">
    <property type="entry name" value="MPAB/Lcp_cat_dom"/>
</dbReference>
<proteinExistence type="predicted"/>
<protein>
    <recommendedName>
        <fullName evidence="1">ER-bound oxygenase mpaB/mpaB'/Rubber oxygenase catalytic domain-containing protein</fullName>
    </recommendedName>
</protein>
<dbReference type="STRING" id="1229780.BN381_80067"/>
<dbReference type="Pfam" id="PF09995">
    <property type="entry name" value="MPAB_Lcp_cat"/>
    <property type="match status" value="1"/>
</dbReference>
<dbReference type="Proteomes" id="UP000018291">
    <property type="component" value="Unassembled WGS sequence"/>
</dbReference>
<dbReference type="HOGENOM" id="CLU_059206_3_1_11"/>
<reference evidence="2 3" key="1">
    <citation type="journal article" date="2013" name="ISME J.">
        <title>Metabolic model for the filamentous 'Candidatus Microthrix parvicella' based on genomic and metagenomic analyses.</title>
        <authorList>
            <person name="Jon McIlroy S."/>
            <person name="Kristiansen R."/>
            <person name="Albertsen M."/>
            <person name="Michael Karst S."/>
            <person name="Rossetti S."/>
            <person name="Lund Nielsen J."/>
            <person name="Tandoi V."/>
            <person name="James Seviour R."/>
            <person name="Nielsen P.H."/>
        </authorList>
    </citation>
    <scope>NUCLEOTIDE SEQUENCE [LARGE SCALE GENOMIC DNA]</scope>
    <source>
        <strain evidence="2 3">RN1</strain>
    </source>
</reference>
<evidence type="ECO:0000313" key="3">
    <source>
        <dbReference type="Proteomes" id="UP000018291"/>
    </source>
</evidence>
<dbReference type="PANTHER" id="PTHR36151:SF3">
    <property type="entry name" value="ER-BOUND OXYGENASE MPAB_MPAB'_RUBBER OXYGENASE CATALYTIC DOMAIN-CONTAINING PROTEIN"/>
    <property type="match status" value="1"/>
</dbReference>
<feature type="domain" description="ER-bound oxygenase mpaB/mpaB'/Rubber oxygenase catalytic" evidence="1">
    <location>
        <begin position="22"/>
        <end position="231"/>
    </location>
</feature>
<dbReference type="GO" id="GO:0016491">
    <property type="term" value="F:oxidoreductase activity"/>
    <property type="evidence" value="ECO:0007669"/>
    <property type="project" value="InterPro"/>
</dbReference>
<evidence type="ECO:0000259" key="1">
    <source>
        <dbReference type="Pfam" id="PF09995"/>
    </source>
</evidence>
<dbReference type="RefSeq" id="WP_012230322.1">
    <property type="nucleotide sequence ID" value="NZ_HG422565.1"/>
</dbReference>
<dbReference type="AlphaFoldDB" id="R4Z7H9"/>
<dbReference type="OrthoDB" id="3422701at2"/>
<name>R4Z7H9_9ACTN</name>
<comment type="caution">
    <text evidence="2">The sequence shown here is derived from an EMBL/GenBank/DDBJ whole genome shotgun (WGS) entry which is preliminary data.</text>
</comment>
<sequence>MNFNTRPAQDALLDSTSVAWDTAARWWAVLGGQRALLLQVAHPQVAAAVSEHSNWEARSLQRLVATLRAMLRLSFGSASAASDQAEALGRVHGSIVGRTDDGVGYDADDPDAQAWVLATLIDSLWEVERRFVGRLSETDRNRSVTETRMLARSFNIDLDRFPADATEFRAWFSSRAEALQPDDRSRASARSILDPPLRWVPGPAKRFGAVLACDLLPPTVREALELPAARPGEVAKILAWQRRGRRVIPRLPQTLTLNPLVPWSLRE</sequence>
<evidence type="ECO:0000313" key="2">
    <source>
        <dbReference type="EMBL" id="CCM65537.1"/>
    </source>
</evidence>
<organism evidence="2 3">
    <name type="scientific">Candidatus Neomicrothrix parvicella RN1</name>
    <dbReference type="NCBI Taxonomy" id="1229780"/>
    <lineage>
        <taxon>Bacteria</taxon>
        <taxon>Bacillati</taxon>
        <taxon>Actinomycetota</taxon>
        <taxon>Acidimicrobiia</taxon>
        <taxon>Acidimicrobiales</taxon>
        <taxon>Microthrixaceae</taxon>
        <taxon>Candidatus Neomicrothrix</taxon>
    </lineage>
</organism>
<dbReference type="PANTHER" id="PTHR36151">
    <property type="entry name" value="BLR2777 PROTEIN"/>
    <property type="match status" value="1"/>
</dbReference>
<dbReference type="EMBL" id="CANL01000078">
    <property type="protein sequence ID" value="CCM65537.1"/>
    <property type="molecule type" value="Genomic_DNA"/>
</dbReference>
<accession>R4Z7H9</accession>
<gene>
    <name evidence="2" type="ORF">BN381_80067</name>
</gene>